<accession>A0A1E1XIC8</accession>
<evidence type="ECO:0000313" key="5">
    <source>
        <dbReference type="EMBL" id="JAT99052.1"/>
    </source>
</evidence>
<keyword evidence="1" id="KW-0646">Protease inhibitor</keyword>
<protein>
    <submittedName>
        <fullName evidence="5">Putative tick til 31</fullName>
    </submittedName>
</protein>
<keyword evidence="2" id="KW-1015">Disulfide bond</keyword>
<proteinExistence type="evidence at transcript level"/>
<keyword evidence="3" id="KW-0732">Signal</keyword>
<reference evidence="5" key="1">
    <citation type="journal article" date="2017" name="Front. Cell. Infect. Microbiol.">
        <title>The Distinct Transcriptional Response of the Midgut of Amblyomma sculptum and Amblyomma aureolatum Ticks to Rickettsia rickettsii Correlates to Their Differences in Susceptibility to Infection.</title>
        <authorList>
            <person name="Martins L.A."/>
            <person name="Galletti M.F.B.M."/>
            <person name="Ribeiro J.M."/>
            <person name="Fujita A."/>
            <person name="Costa F.B."/>
            <person name="Labruna M.B."/>
            <person name="Daffre S."/>
            <person name="Fogaca A.C."/>
        </authorList>
    </citation>
    <scope>NUCLEOTIDE SEQUENCE</scope>
</reference>
<dbReference type="CDD" id="cd19941">
    <property type="entry name" value="TIL"/>
    <property type="match status" value="1"/>
</dbReference>
<dbReference type="InterPro" id="IPR002919">
    <property type="entry name" value="TIL_dom"/>
</dbReference>
<dbReference type="InterPro" id="IPR036084">
    <property type="entry name" value="Ser_inhib-like_sf"/>
</dbReference>
<feature type="chain" id="PRO_5009116123" evidence="3">
    <location>
        <begin position="17"/>
        <end position="210"/>
    </location>
</feature>
<dbReference type="GO" id="GO:0030414">
    <property type="term" value="F:peptidase inhibitor activity"/>
    <property type="evidence" value="ECO:0007669"/>
    <property type="project" value="UniProtKB-KW"/>
</dbReference>
<dbReference type="EMBL" id="GFAC01000136">
    <property type="protein sequence ID" value="JAT99052.1"/>
    <property type="molecule type" value="mRNA"/>
</dbReference>
<dbReference type="InterPro" id="IPR051368">
    <property type="entry name" value="SerProtInhib-TIL_Domain"/>
</dbReference>
<name>A0A1E1XIC8_9ACAR</name>
<evidence type="ECO:0000256" key="2">
    <source>
        <dbReference type="ARBA" id="ARBA00023157"/>
    </source>
</evidence>
<sequence>RTAILLAALCIVVVCGQKTRFLSRCNGLEVRVRGALRKDKFCKPELTPNFELEKRRRCLCKRGHIRNAWGQCITIQQCRQCKHHENQDFNHCESACPPTCHRPIPRACNRQCVTGCACSPGKVRHPWRREKCISVFKCPPRCNTDSHFQSCPSNCAPKCGRPRPKKCVRNCYRGRCVCNRGFFELAHNGGTICVPAQMCHNAYELLSLRL</sequence>
<dbReference type="PANTHER" id="PTHR23259">
    <property type="entry name" value="RIDDLE"/>
    <property type="match status" value="1"/>
</dbReference>
<feature type="non-terminal residue" evidence="5">
    <location>
        <position position="1"/>
    </location>
</feature>
<feature type="domain" description="TIL" evidence="4">
    <location>
        <begin position="142"/>
        <end position="199"/>
    </location>
</feature>
<dbReference type="SUPFAM" id="SSF57567">
    <property type="entry name" value="Serine protease inhibitors"/>
    <property type="match status" value="3"/>
</dbReference>
<dbReference type="PANTHER" id="PTHR23259:SF70">
    <property type="entry name" value="ACCESSORY GLAND PROTEIN ACP62F-RELATED"/>
    <property type="match status" value="1"/>
</dbReference>
<organism evidence="5">
    <name type="scientific">Amblyomma aureolatum</name>
    <dbReference type="NCBI Taxonomy" id="187763"/>
    <lineage>
        <taxon>Eukaryota</taxon>
        <taxon>Metazoa</taxon>
        <taxon>Ecdysozoa</taxon>
        <taxon>Arthropoda</taxon>
        <taxon>Chelicerata</taxon>
        <taxon>Arachnida</taxon>
        <taxon>Acari</taxon>
        <taxon>Parasitiformes</taxon>
        <taxon>Ixodida</taxon>
        <taxon>Ixodoidea</taxon>
        <taxon>Ixodidae</taxon>
        <taxon>Amblyomminae</taxon>
        <taxon>Amblyomma</taxon>
    </lineage>
</organism>
<feature type="domain" description="TIL" evidence="4">
    <location>
        <begin position="85"/>
        <end position="138"/>
    </location>
</feature>
<dbReference type="Gene3D" id="2.10.25.10">
    <property type="entry name" value="Laminin"/>
    <property type="match status" value="3"/>
</dbReference>
<dbReference type="AlphaFoldDB" id="A0A1E1XIC8"/>
<dbReference type="Pfam" id="PF01826">
    <property type="entry name" value="TIL"/>
    <property type="match status" value="2"/>
</dbReference>
<evidence type="ECO:0000256" key="3">
    <source>
        <dbReference type="SAM" id="SignalP"/>
    </source>
</evidence>
<evidence type="ECO:0000256" key="1">
    <source>
        <dbReference type="ARBA" id="ARBA00022690"/>
    </source>
</evidence>
<evidence type="ECO:0000259" key="4">
    <source>
        <dbReference type="Pfam" id="PF01826"/>
    </source>
</evidence>
<feature type="signal peptide" evidence="3">
    <location>
        <begin position="1"/>
        <end position="16"/>
    </location>
</feature>